<name>A0A0T5Z4U9_9GAMM</name>
<sequence length="47" mass="5037">MAGGCRCRYLQEVRACHKVSNELPGIASLCDIPEVSAALGKYLLGDK</sequence>
<organism evidence="1 2">
    <name type="scientific">endosymbiont of Ridgeia piscesae</name>
    <dbReference type="NCBI Taxonomy" id="54398"/>
    <lineage>
        <taxon>Bacteria</taxon>
        <taxon>Pseudomonadati</taxon>
        <taxon>Pseudomonadota</taxon>
        <taxon>Gammaproteobacteria</taxon>
        <taxon>sulfur-oxidizing symbionts</taxon>
    </lineage>
</organism>
<dbReference type="Proteomes" id="UP000051276">
    <property type="component" value="Unassembled WGS sequence"/>
</dbReference>
<proteinExistence type="predicted"/>
<protein>
    <submittedName>
        <fullName evidence="1">Uncharacterized protein</fullName>
    </submittedName>
</protein>
<evidence type="ECO:0000313" key="1">
    <source>
        <dbReference type="EMBL" id="KRT57916.1"/>
    </source>
</evidence>
<reference evidence="1 2" key="1">
    <citation type="submission" date="2015-11" db="EMBL/GenBank/DDBJ databases">
        <title>The genome of Candidatus Endoriftia persephone in Ridgeia piscesae and population structure of the North Eastern Pacific vestimentiferan symbionts.</title>
        <authorList>
            <person name="Perez M."/>
            <person name="Juniper K.S."/>
        </authorList>
    </citation>
    <scope>NUCLEOTIDE SEQUENCE [LARGE SCALE GENOMIC DNA]</scope>
    <source>
        <strain evidence="1">Ind10</strain>
    </source>
</reference>
<gene>
    <name evidence="1" type="ORF">Ga0076813_12587</name>
</gene>
<evidence type="ECO:0000313" key="2">
    <source>
        <dbReference type="Proteomes" id="UP000051276"/>
    </source>
</evidence>
<dbReference type="AlphaFoldDB" id="A0A0T5Z4U9"/>
<accession>A0A0T5Z4U9</accession>
<comment type="caution">
    <text evidence="1">The sequence shown here is derived from an EMBL/GenBank/DDBJ whole genome shotgun (WGS) entry which is preliminary data.</text>
</comment>
<dbReference type="EMBL" id="LMXI01000436">
    <property type="protein sequence ID" value="KRT57916.1"/>
    <property type="molecule type" value="Genomic_DNA"/>
</dbReference>